<dbReference type="NCBIfam" id="NF033634">
    <property type="entry name" value="SLATT_1"/>
    <property type="match status" value="1"/>
</dbReference>
<reference evidence="2 3" key="1">
    <citation type="journal article" date="2019" name="Int. J. Syst. Evol. Microbiol.">
        <title>The Global Catalogue of Microorganisms (GCM) 10K type strain sequencing project: providing services to taxonomists for standard genome sequencing and annotation.</title>
        <authorList>
            <consortium name="The Broad Institute Genomics Platform"/>
            <consortium name="The Broad Institute Genome Sequencing Center for Infectious Disease"/>
            <person name="Wu L."/>
            <person name="Ma J."/>
        </authorList>
    </citation>
    <scope>NUCLEOTIDE SEQUENCE [LARGE SCALE GENOMIC DNA]</scope>
    <source>
        <strain evidence="2 3">JCM 14306</strain>
    </source>
</reference>
<comment type="caution">
    <text evidence="2">The sequence shown here is derived from an EMBL/GenBank/DDBJ whole genome shotgun (WGS) entry which is preliminary data.</text>
</comment>
<dbReference type="Proteomes" id="UP001501319">
    <property type="component" value="Unassembled WGS sequence"/>
</dbReference>
<dbReference type="Pfam" id="PF14015">
    <property type="entry name" value="DUF4231"/>
    <property type="match status" value="1"/>
</dbReference>
<keyword evidence="3" id="KW-1185">Reference proteome</keyword>
<organism evidence="2 3">
    <name type="scientific">Kribbella alba</name>
    <dbReference type="NCBI Taxonomy" id="190197"/>
    <lineage>
        <taxon>Bacteria</taxon>
        <taxon>Bacillati</taxon>
        <taxon>Actinomycetota</taxon>
        <taxon>Actinomycetes</taxon>
        <taxon>Propionibacteriales</taxon>
        <taxon>Kribbellaceae</taxon>
        <taxon>Kribbella</taxon>
    </lineage>
</organism>
<accession>A0ABN2EYL2</accession>
<evidence type="ECO:0008006" key="4">
    <source>
        <dbReference type="Google" id="ProtNLM"/>
    </source>
</evidence>
<feature type="transmembrane region" description="Helical" evidence="1">
    <location>
        <begin position="65"/>
        <end position="85"/>
    </location>
</feature>
<name>A0ABN2EYL2_9ACTN</name>
<dbReference type="RefSeq" id="WP_344108590.1">
    <property type="nucleotide sequence ID" value="NZ_BAAANE010000002.1"/>
</dbReference>
<keyword evidence="1" id="KW-0472">Membrane</keyword>
<sequence length="147" mass="16401">MSKEHEDFPALAGDSPAEQLITIRFRWYSAQARKARLAYRFIGVLQLIAALVIAVSVAISAPTWLAPALGALIALAEGVRTLLGLQDSYPTYRRTAEELRNEAWLFAQQAGRYADSPDRPQLLVERVVDISNTETDEWVGAFRQRKG</sequence>
<protein>
    <recommendedName>
        <fullName evidence="4">DUF4231 domain-containing protein</fullName>
    </recommendedName>
</protein>
<feature type="transmembrane region" description="Helical" evidence="1">
    <location>
        <begin position="37"/>
        <end position="59"/>
    </location>
</feature>
<evidence type="ECO:0000313" key="2">
    <source>
        <dbReference type="EMBL" id="GAA1622397.1"/>
    </source>
</evidence>
<evidence type="ECO:0000313" key="3">
    <source>
        <dbReference type="Proteomes" id="UP001501319"/>
    </source>
</evidence>
<keyword evidence="1" id="KW-1133">Transmembrane helix</keyword>
<evidence type="ECO:0000256" key="1">
    <source>
        <dbReference type="SAM" id="Phobius"/>
    </source>
</evidence>
<dbReference type="InterPro" id="IPR025325">
    <property type="entry name" value="DUF4231"/>
</dbReference>
<gene>
    <name evidence="2" type="ORF">GCM10009744_07060</name>
</gene>
<proteinExistence type="predicted"/>
<dbReference type="EMBL" id="BAAANE010000002">
    <property type="protein sequence ID" value="GAA1622397.1"/>
    <property type="molecule type" value="Genomic_DNA"/>
</dbReference>
<keyword evidence="1" id="KW-0812">Transmembrane</keyword>